<evidence type="ECO:0000256" key="4">
    <source>
        <dbReference type="ARBA" id="ARBA00023163"/>
    </source>
</evidence>
<dbReference type="RefSeq" id="WP_016710577.1">
    <property type="nucleotide sequence ID" value="NZ_JAVIFY010000023.1"/>
</dbReference>
<dbReference type="Pfam" id="PF04542">
    <property type="entry name" value="Sigma70_r2"/>
    <property type="match status" value="1"/>
</dbReference>
<dbReference type="InterPro" id="IPR013325">
    <property type="entry name" value="RNA_pol_sigma_r2"/>
</dbReference>
<reference evidence="6 7" key="1">
    <citation type="submission" date="2023-08" db="EMBL/GenBank/DDBJ databases">
        <title>Pseudoalteromonas haloplanktis LL1 genome.</title>
        <authorList>
            <person name="Wu S."/>
        </authorList>
    </citation>
    <scope>NUCLEOTIDE SEQUENCE [LARGE SCALE GENOMIC DNA]</scope>
    <source>
        <strain evidence="6 7">LL1</strain>
    </source>
</reference>
<dbReference type="Gene3D" id="1.10.10.10">
    <property type="entry name" value="Winged helix-like DNA-binding domain superfamily/Winged helix DNA-binding domain"/>
    <property type="match status" value="1"/>
</dbReference>
<dbReference type="InterPro" id="IPR014331">
    <property type="entry name" value="RNA_pol_sigma70_ECF_RHOBA"/>
</dbReference>
<dbReference type="PANTHER" id="PTHR43133">
    <property type="entry name" value="RNA POLYMERASE ECF-TYPE SIGMA FACTO"/>
    <property type="match status" value="1"/>
</dbReference>
<dbReference type="InterPro" id="IPR039425">
    <property type="entry name" value="RNA_pol_sigma-70-like"/>
</dbReference>
<evidence type="ECO:0000256" key="1">
    <source>
        <dbReference type="ARBA" id="ARBA00010641"/>
    </source>
</evidence>
<evidence type="ECO:0000256" key="3">
    <source>
        <dbReference type="ARBA" id="ARBA00023082"/>
    </source>
</evidence>
<dbReference type="NCBIfam" id="TIGR02989">
    <property type="entry name" value="Sig-70_gvs1"/>
    <property type="match status" value="1"/>
</dbReference>
<dbReference type="SUPFAM" id="SSF88946">
    <property type="entry name" value="Sigma2 domain of RNA polymerase sigma factors"/>
    <property type="match status" value="1"/>
</dbReference>
<evidence type="ECO:0000313" key="6">
    <source>
        <dbReference type="EMBL" id="MDQ9093912.1"/>
    </source>
</evidence>
<dbReference type="SUPFAM" id="SSF88659">
    <property type="entry name" value="Sigma3 and sigma4 domains of RNA polymerase sigma factors"/>
    <property type="match status" value="1"/>
</dbReference>
<dbReference type="EMBL" id="JAVIFY010000023">
    <property type="protein sequence ID" value="MDQ9093912.1"/>
    <property type="molecule type" value="Genomic_DNA"/>
</dbReference>
<evidence type="ECO:0000256" key="2">
    <source>
        <dbReference type="ARBA" id="ARBA00023015"/>
    </source>
</evidence>
<organism evidence="6 7">
    <name type="scientific">Pseudoalteromonas haloplanktis</name>
    <name type="common">Alteromonas haloplanktis</name>
    <dbReference type="NCBI Taxonomy" id="228"/>
    <lineage>
        <taxon>Bacteria</taxon>
        <taxon>Pseudomonadati</taxon>
        <taxon>Pseudomonadota</taxon>
        <taxon>Gammaproteobacteria</taxon>
        <taxon>Alteromonadales</taxon>
        <taxon>Pseudoalteromonadaceae</taxon>
        <taxon>Pseudoalteromonas</taxon>
    </lineage>
</organism>
<dbReference type="NCBIfam" id="TIGR02937">
    <property type="entry name" value="sigma70-ECF"/>
    <property type="match status" value="1"/>
</dbReference>
<evidence type="ECO:0000259" key="5">
    <source>
        <dbReference type="Pfam" id="PF04542"/>
    </source>
</evidence>
<dbReference type="Proteomes" id="UP001226574">
    <property type="component" value="Unassembled WGS sequence"/>
</dbReference>
<evidence type="ECO:0000313" key="7">
    <source>
        <dbReference type="Proteomes" id="UP001226574"/>
    </source>
</evidence>
<feature type="domain" description="RNA polymerase sigma-70 region 2" evidence="5">
    <location>
        <begin position="31"/>
        <end position="98"/>
    </location>
</feature>
<name>A0ABU1BJZ2_PSEHA</name>
<keyword evidence="4" id="KW-0804">Transcription</keyword>
<dbReference type="InterPro" id="IPR014284">
    <property type="entry name" value="RNA_pol_sigma-70_dom"/>
</dbReference>
<sequence length="195" mass="23007">MLFNKIVKLEPSASKALCSTDASRAQQFNELFEADKNRLYRYIYASVWNTSAADDIFQETSLTLWNEFSKFELGSDFSKWATCIAFNRIRAYKRKQNKYQLGLEDDLLQEFSNNLSVLEENTVPQETRWRYLEHCHSLLSPPMQEIYQYFYNHNLMAQEIADQSGRSIYAIRKAIHKLRKKLFDCVEQKISGDEK</sequence>
<keyword evidence="7" id="KW-1185">Reference proteome</keyword>
<proteinExistence type="inferred from homology"/>
<keyword evidence="2" id="KW-0805">Transcription regulation</keyword>
<dbReference type="InterPro" id="IPR036388">
    <property type="entry name" value="WH-like_DNA-bd_sf"/>
</dbReference>
<keyword evidence="3" id="KW-0731">Sigma factor</keyword>
<dbReference type="PANTHER" id="PTHR43133:SF51">
    <property type="entry name" value="RNA POLYMERASE SIGMA FACTOR"/>
    <property type="match status" value="1"/>
</dbReference>
<comment type="caution">
    <text evidence="6">The sequence shown here is derived from an EMBL/GenBank/DDBJ whole genome shotgun (WGS) entry which is preliminary data.</text>
</comment>
<gene>
    <name evidence="6" type="ORF">RC083_20300</name>
</gene>
<accession>A0ABU1BJZ2</accession>
<dbReference type="Gene3D" id="1.10.1740.10">
    <property type="match status" value="1"/>
</dbReference>
<protein>
    <submittedName>
        <fullName evidence="6">Sigma-70 family RNA polymerase sigma factor</fullName>
    </submittedName>
</protein>
<comment type="similarity">
    <text evidence="1">Belongs to the sigma-70 factor family. ECF subfamily.</text>
</comment>
<dbReference type="InterPro" id="IPR007627">
    <property type="entry name" value="RNA_pol_sigma70_r2"/>
</dbReference>
<dbReference type="InterPro" id="IPR013324">
    <property type="entry name" value="RNA_pol_sigma_r3/r4-like"/>
</dbReference>